<feature type="domain" description="PASTA" evidence="2">
    <location>
        <begin position="193"/>
        <end position="241"/>
    </location>
</feature>
<dbReference type="Proteomes" id="UP000780875">
    <property type="component" value="Unassembled WGS sequence"/>
</dbReference>
<comment type="caution">
    <text evidence="3">The sequence shown here is derived from an EMBL/GenBank/DDBJ whole genome shotgun (WGS) entry which is preliminary data.</text>
</comment>
<dbReference type="Pfam" id="PF03793">
    <property type="entry name" value="PASTA"/>
    <property type="match status" value="1"/>
</dbReference>
<dbReference type="InterPro" id="IPR005543">
    <property type="entry name" value="PASTA_dom"/>
</dbReference>
<gene>
    <name evidence="3" type="ORF">K8U61_15550</name>
</gene>
<sequence length="242" mass="25455">MRIPLVALVATAGLLLVACGGDSTEAEAPDGTRWVGSGRVVVAVPDWWTTGETRCLLPVEDTVYWDSGAVADCADVPARSEVREASTLAVLDAEHGYAEHLLTQMDPAGAVDGREVVELDGCDAWIPDVCRHVFAVPSEHVVLAVTIADEADGDYQEIRDSLRILPDGRTTVPLDIHGTTPTWGAEPAYVDHLTRALEDAGLQVEVATIPAEDLTPGSLLEVEPALGSVVDEGATVTVTVAG</sequence>
<organism evidence="3 4">
    <name type="scientific">Nocardioides mangrovi</name>
    <dbReference type="NCBI Taxonomy" id="2874580"/>
    <lineage>
        <taxon>Bacteria</taxon>
        <taxon>Bacillati</taxon>
        <taxon>Actinomycetota</taxon>
        <taxon>Actinomycetes</taxon>
        <taxon>Propionibacteriales</taxon>
        <taxon>Nocardioidaceae</taxon>
        <taxon>Nocardioides</taxon>
    </lineage>
</organism>
<evidence type="ECO:0000256" key="1">
    <source>
        <dbReference type="SAM" id="SignalP"/>
    </source>
</evidence>
<feature type="chain" id="PRO_5046190154" evidence="1">
    <location>
        <begin position="29"/>
        <end position="242"/>
    </location>
</feature>
<name>A0ABS7UFG1_9ACTN</name>
<proteinExistence type="predicted"/>
<reference evidence="3 4" key="1">
    <citation type="submission" date="2021-09" db="EMBL/GenBank/DDBJ databases">
        <title>Whole genome sequence of Nocardioides sp. GBK3QG-3.</title>
        <authorList>
            <person name="Tuo L."/>
        </authorList>
    </citation>
    <scope>NUCLEOTIDE SEQUENCE [LARGE SCALE GENOMIC DNA]</scope>
    <source>
        <strain evidence="3 4">GBK3QG-3</strain>
    </source>
</reference>
<dbReference type="Gene3D" id="3.30.10.20">
    <property type="match status" value="1"/>
</dbReference>
<evidence type="ECO:0000313" key="3">
    <source>
        <dbReference type="EMBL" id="MBZ5739589.1"/>
    </source>
</evidence>
<keyword evidence="1" id="KW-0732">Signal</keyword>
<accession>A0ABS7UFG1</accession>
<dbReference type="CDD" id="cd06577">
    <property type="entry name" value="PASTA_pknB"/>
    <property type="match status" value="1"/>
</dbReference>
<keyword evidence="4" id="KW-1185">Reference proteome</keyword>
<evidence type="ECO:0000259" key="2">
    <source>
        <dbReference type="Pfam" id="PF03793"/>
    </source>
</evidence>
<feature type="signal peptide" evidence="1">
    <location>
        <begin position="1"/>
        <end position="28"/>
    </location>
</feature>
<protein>
    <submittedName>
        <fullName evidence="3">PASTA domain-containing protein</fullName>
    </submittedName>
</protein>
<dbReference type="RefSeq" id="WP_224123961.1">
    <property type="nucleotide sequence ID" value="NZ_JAIQZJ010000009.1"/>
</dbReference>
<dbReference type="EMBL" id="JAIQZJ010000009">
    <property type="protein sequence ID" value="MBZ5739589.1"/>
    <property type="molecule type" value="Genomic_DNA"/>
</dbReference>
<evidence type="ECO:0000313" key="4">
    <source>
        <dbReference type="Proteomes" id="UP000780875"/>
    </source>
</evidence>
<dbReference type="PROSITE" id="PS51257">
    <property type="entry name" value="PROKAR_LIPOPROTEIN"/>
    <property type="match status" value="1"/>
</dbReference>